<gene>
    <name evidence="2" type="primary">keap1</name>
</gene>
<reference evidence="2" key="2">
    <citation type="journal article" date="2014" name="Aquat. Toxicol.">
        <title>Identification of the Nrf2-Keap1 pathway in the European eel Anguilla anguilla: Role for a transcriptional regulation of antioxidant genes in aquatic organisms .</title>
        <authorList>
            <person name="Giuliani M.E."/>
            <person name="Regoli F."/>
        </authorList>
    </citation>
    <scope>NUCLEOTIDE SEQUENCE</scope>
    <source>
        <tissue evidence="2">Liver</tissue>
    </source>
</reference>
<dbReference type="AlphaFoldDB" id="K0NYX8"/>
<proteinExistence type="evidence at transcript level"/>
<dbReference type="EMBL" id="HE983326">
    <property type="protein sequence ID" value="CCL97783.2"/>
    <property type="molecule type" value="mRNA"/>
</dbReference>
<name>K0NYX8_ANGAN</name>
<evidence type="ECO:0000256" key="1">
    <source>
        <dbReference type="SAM" id="MobiDB-lite"/>
    </source>
</evidence>
<feature type="non-terminal residue" evidence="2">
    <location>
        <position position="154"/>
    </location>
</feature>
<organism evidence="2">
    <name type="scientific">Anguilla anguilla</name>
    <name type="common">European freshwater eel</name>
    <name type="synonym">Muraena anguilla</name>
    <dbReference type="NCBI Taxonomy" id="7936"/>
    <lineage>
        <taxon>Eukaryota</taxon>
        <taxon>Metazoa</taxon>
        <taxon>Chordata</taxon>
        <taxon>Craniata</taxon>
        <taxon>Vertebrata</taxon>
        <taxon>Euteleostomi</taxon>
        <taxon>Actinopterygii</taxon>
        <taxon>Neopterygii</taxon>
        <taxon>Teleostei</taxon>
        <taxon>Anguilliformes</taxon>
        <taxon>Anguillidae</taxon>
        <taxon>Anguilla</taxon>
    </lineage>
</organism>
<protein>
    <submittedName>
        <fullName evidence="2">Kelch-like ECH-associated protein 1</fullName>
    </submittedName>
</protein>
<feature type="non-terminal residue" evidence="2">
    <location>
        <position position="1"/>
    </location>
</feature>
<evidence type="ECO:0000313" key="2">
    <source>
        <dbReference type="EMBL" id="CCL97783.2"/>
    </source>
</evidence>
<accession>K0NYX8</accession>
<sequence>QGLLRLPGAAAGPQQRHRHRQLRRADQLHRAAPEGPRVHLHELQPGGHPGGVLQPVALPAGDADQPGRAERALRVGGVPRVRGLGAVRPREPPAVRAGAAAGGALPLAHAALPAAAAAALRAAQVGRAVQGLPLADLPGPHAAQAHQGAVLPHA</sequence>
<feature type="region of interest" description="Disordered" evidence="1">
    <location>
        <begin position="47"/>
        <end position="66"/>
    </location>
</feature>
<reference evidence="2" key="1">
    <citation type="submission" date="2012-11" db="EMBL/GenBank/DDBJ databases">
        <authorList>
            <person name="Giuliani M."/>
        </authorList>
    </citation>
    <scope>NUCLEOTIDE SEQUENCE</scope>
    <source>
        <tissue evidence="2">Liver</tissue>
    </source>
</reference>